<protein>
    <submittedName>
        <fullName evidence="1">Uncharacterized protein</fullName>
    </submittedName>
</protein>
<evidence type="ECO:0000313" key="2">
    <source>
        <dbReference type="Proteomes" id="UP000004259"/>
    </source>
</evidence>
<dbReference type="EMBL" id="ADKM02000066">
    <property type="protein sequence ID" value="EGC03470.1"/>
    <property type="molecule type" value="Genomic_DNA"/>
</dbReference>
<evidence type="ECO:0000313" key="1">
    <source>
        <dbReference type="EMBL" id="EGC03470.1"/>
    </source>
</evidence>
<gene>
    <name evidence="1" type="ORF">CUS_6595</name>
</gene>
<dbReference type="Proteomes" id="UP000004259">
    <property type="component" value="Unassembled WGS sequence"/>
</dbReference>
<comment type="caution">
    <text evidence="1">The sequence shown here is derived from an EMBL/GenBank/DDBJ whole genome shotgun (WGS) entry which is preliminary data.</text>
</comment>
<dbReference type="STRING" id="246199.CUS_6595"/>
<organism evidence="1 2">
    <name type="scientific">Ruminococcus albus 8</name>
    <dbReference type="NCBI Taxonomy" id="246199"/>
    <lineage>
        <taxon>Bacteria</taxon>
        <taxon>Bacillati</taxon>
        <taxon>Bacillota</taxon>
        <taxon>Clostridia</taxon>
        <taxon>Eubacteriales</taxon>
        <taxon>Oscillospiraceae</taxon>
        <taxon>Ruminococcus</taxon>
    </lineage>
</organism>
<sequence length="40" mass="4530">MGFDRQNITAFLSADIWLMFKGASKGAAEFFIVKDIKNFT</sequence>
<dbReference type="AlphaFoldDB" id="E9SBC2"/>
<proteinExistence type="predicted"/>
<reference evidence="1 2" key="1">
    <citation type="submission" date="2011-02" db="EMBL/GenBank/DDBJ databases">
        <authorList>
            <person name="Nelson K.E."/>
            <person name="Sutton G."/>
            <person name="Torralba M."/>
            <person name="Durkin S."/>
            <person name="Harkins D."/>
            <person name="Montgomery R."/>
            <person name="Ziemer C."/>
            <person name="Klaassens E."/>
            <person name="Ocuiv P."/>
            <person name="Morrison M."/>
        </authorList>
    </citation>
    <scope>NUCLEOTIDE SEQUENCE [LARGE SCALE GENOMIC DNA]</scope>
    <source>
        <strain evidence="1 2">8</strain>
    </source>
</reference>
<name>E9SBC2_RUMAL</name>
<accession>E9SBC2</accession>
<keyword evidence="2" id="KW-1185">Reference proteome</keyword>